<dbReference type="AlphaFoldDB" id="A0A5B3GVQ7"/>
<dbReference type="InterPro" id="IPR004136">
    <property type="entry name" value="NMO"/>
</dbReference>
<dbReference type="PANTHER" id="PTHR32332:SF20">
    <property type="entry name" value="2-NITROPROPANE DIOXYGENASE-LIKE PROTEIN"/>
    <property type="match status" value="1"/>
</dbReference>
<dbReference type="EMBL" id="VVXH01000014">
    <property type="protein sequence ID" value="KAA2376669.1"/>
    <property type="molecule type" value="Genomic_DNA"/>
</dbReference>
<keyword evidence="3" id="KW-0560">Oxidoreductase</keyword>
<dbReference type="GO" id="GO:0018580">
    <property type="term" value="F:nitronate monooxygenase activity"/>
    <property type="evidence" value="ECO:0007669"/>
    <property type="project" value="InterPro"/>
</dbReference>
<evidence type="ECO:0000256" key="3">
    <source>
        <dbReference type="ARBA" id="ARBA00023002"/>
    </source>
</evidence>
<dbReference type="CDD" id="cd04730">
    <property type="entry name" value="NPD_like"/>
    <property type="match status" value="1"/>
</dbReference>
<gene>
    <name evidence="4" type="ORF">F2Y10_12430</name>
</gene>
<organism evidence="4 5">
    <name type="scientific">Alistipes onderdonkii</name>
    <dbReference type="NCBI Taxonomy" id="328813"/>
    <lineage>
        <taxon>Bacteria</taxon>
        <taxon>Pseudomonadati</taxon>
        <taxon>Bacteroidota</taxon>
        <taxon>Bacteroidia</taxon>
        <taxon>Bacteroidales</taxon>
        <taxon>Rikenellaceae</taxon>
        <taxon>Alistipes</taxon>
    </lineage>
</organism>
<proteinExistence type="predicted"/>
<accession>A0A5B3GVQ7</accession>
<dbReference type="PANTHER" id="PTHR32332">
    <property type="entry name" value="2-NITROPROPANE DIOXYGENASE"/>
    <property type="match status" value="1"/>
</dbReference>
<evidence type="ECO:0000256" key="2">
    <source>
        <dbReference type="ARBA" id="ARBA00022643"/>
    </source>
</evidence>
<reference evidence="4 5" key="1">
    <citation type="journal article" date="2019" name="Nat. Med.">
        <title>A library of human gut bacterial isolates paired with longitudinal multiomics data enables mechanistic microbiome research.</title>
        <authorList>
            <person name="Poyet M."/>
            <person name="Groussin M."/>
            <person name="Gibbons S.M."/>
            <person name="Avila-Pacheco J."/>
            <person name="Jiang X."/>
            <person name="Kearney S.M."/>
            <person name="Perrotta A.R."/>
            <person name="Berdy B."/>
            <person name="Zhao S."/>
            <person name="Lieberman T.D."/>
            <person name="Swanson P.K."/>
            <person name="Smith M."/>
            <person name="Roesemann S."/>
            <person name="Alexander J.E."/>
            <person name="Rich S.A."/>
            <person name="Livny J."/>
            <person name="Vlamakis H."/>
            <person name="Clish C."/>
            <person name="Bullock K."/>
            <person name="Deik A."/>
            <person name="Scott J."/>
            <person name="Pierce K.A."/>
            <person name="Xavier R.J."/>
            <person name="Alm E.J."/>
        </authorList>
    </citation>
    <scope>NUCLEOTIDE SEQUENCE [LARGE SCALE GENOMIC DNA]</scope>
    <source>
        <strain evidence="4 5">BIOML-A266</strain>
    </source>
</reference>
<evidence type="ECO:0000256" key="1">
    <source>
        <dbReference type="ARBA" id="ARBA00022630"/>
    </source>
</evidence>
<keyword evidence="4" id="KW-0503">Monooxygenase</keyword>
<sequence length="329" mass="35069">MENRITSLFGIRYPIVAGGMIWCSGWRLAAAVSEAGGLGLIGSGSMTPDLLREHIRKCRAATCKPFGVNVPLMYRYAEEIMGVIMEERVPAVFTSAGSPKTWTARLHEVGCKVAHVISSSKFALKSQQAGVDAVVAEGFEAGGHNGREETTTMVLVPRVRQAVAIPLIAAGGIATGRGMLAAFALGAEGIQMGTRFALSEESSASDAFKKLCIGLQEGDTMLALKKLSPTRLIRNGFYRAVEEAENRGATAEELQQLLGRGRSKRGIFEGDLTDGELEIGQAASLIRELPTAGWIVRETVAEYEAGLQELVRQAGQGAAPATDKQGYAR</sequence>
<comment type="caution">
    <text evidence="4">The sequence shown here is derived from an EMBL/GenBank/DDBJ whole genome shotgun (WGS) entry which is preliminary data.</text>
</comment>
<keyword evidence="2" id="KW-0288">FMN</keyword>
<evidence type="ECO:0000313" key="5">
    <source>
        <dbReference type="Proteomes" id="UP000322940"/>
    </source>
</evidence>
<dbReference type="SUPFAM" id="SSF51412">
    <property type="entry name" value="Inosine monophosphate dehydrogenase (IMPDH)"/>
    <property type="match status" value="1"/>
</dbReference>
<evidence type="ECO:0000313" key="4">
    <source>
        <dbReference type="EMBL" id="KAA2376669.1"/>
    </source>
</evidence>
<dbReference type="RefSeq" id="WP_130065667.1">
    <property type="nucleotide sequence ID" value="NZ_RCXC01000017.1"/>
</dbReference>
<dbReference type="InterPro" id="IPR013785">
    <property type="entry name" value="Aldolase_TIM"/>
</dbReference>
<dbReference type="Gene3D" id="3.20.20.70">
    <property type="entry name" value="Aldolase class I"/>
    <property type="match status" value="1"/>
</dbReference>
<dbReference type="Proteomes" id="UP000322940">
    <property type="component" value="Unassembled WGS sequence"/>
</dbReference>
<protein>
    <submittedName>
        <fullName evidence="4">Nitronate monooxygenase</fullName>
    </submittedName>
</protein>
<dbReference type="Pfam" id="PF03060">
    <property type="entry name" value="NMO"/>
    <property type="match status" value="2"/>
</dbReference>
<keyword evidence="1" id="KW-0285">Flavoprotein</keyword>
<name>A0A5B3GVQ7_9BACT</name>